<evidence type="ECO:0000256" key="3">
    <source>
        <dbReference type="ARBA" id="ARBA00023128"/>
    </source>
</evidence>
<evidence type="ECO:0000313" key="6">
    <source>
        <dbReference type="EMBL" id="CAC5412850.1"/>
    </source>
</evidence>
<proteinExistence type="inferred from homology"/>
<dbReference type="PANTHER" id="PTHR21043">
    <property type="entry name" value="IOJAP SUPERFAMILY ORTHOLOG"/>
    <property type="match status" value="1"/>
</dbReference>
<gene>
    <name evidence="6" type="ORF">MCOR_45822</name>
</gene>
<comment type="similarity">
    <text evidence="2">Belongs to the Iojap/RsfS family.</text>
</comment>
<dbReference type="SUPFAM" id="SSF81301">
    <property type="entry name" value="Nucleotidyltransferase"/>
    <property type="match status" value="1"/>
</dbReference>
<evidence type="ECO:0000256" key="4">
    <source>
        <dbReference type="ARBA" id="ARBA00053669"/>
    </source>
</evidence>
<dbReference type="NCBIfam" id="TIGR00090">
    <property type="entry name" value="rsfS_iojap_ybeB"/>
    <property type="match status" value="1"/>
</dbReference>
<organism evidence="6 7">
    <name type="scientific">Mytilus coruscus</name>
    <name type="common">Sea mussel</name>
    <dbReference type="NCBI Taxonomy" id="42192"/>
    <lineage>
        <taxon>Eukaryota</taxon>
        <taxon>Metazoa</taxon>
        <taxon>Spiralia</taxon>
        <taxon>Lophotrochozoa</taxon>
        <taxon>Mollusca</taxon>
        <taxon>Bivalvia</taxon>
        <taxon>Autobranchia</taxon>
        <taxon>Pteriomorphia</taxon>
        <taxon>Mytilida</taxon>
        <taxon>Mytiloidea</taxon>
        <taxon>Mytilidae</taxon>
        <taxon>Mytilinae</taxon>
        <taxon>Mytilus</taxon>
    </lineage>
</organism>
<dbReference type="Proteomes" id="UP000507470">
    <property type="component" value="Unassembled WGS sequence"/>
</dbReference>
<dbReference type="Gene3D" id="3.30.460.10">
    <property type="entry name" value="Beta Polymerase, domain 2"/>
    <property type="match status" value="1"/>
</dbReference>
<protein>
    <recommendedName>
        <fullName evidence="5">Mitochondrial assembly of ribosomal large subunit protein 1</fullName>
    </recommendedName>
</protein>
<dbReference type="Pfam" id="PF02410">
    <property type="entry name" value="RsfS"/>
    <property type="match status" value="1"/>
</dbReference>
<dbReference type="InterPro" id="IPR043519">
    <property type="entry name" value="NT_sf"/>
</dbReference>
<evidence type="ECO:0000256" key="5">
    <source>
        <dbReference type="ARBA" id="ARBA00073331"/>
    </source>
</evidence>
<accession>A0A6J8DXK4</accession>
<dbReference type="EMBL" id="CACVKT020008108">
    <property type="protein sequence ID" value="CAC5412850.1"/>
    <property type="molecule type" value="Genomic_DNA"/>
</dbReference>
<evidence type="ECO:0000313" key="7">
    <source>
        <dbReference type="Proteomes" id="UP000507470"/>
    </source>
</evidence>
<reference evidence="6 7" key="1">
    <citation type="submission" date="2020-06" db="EMBL/GenBank/DDBJ databases">
        <authorList>
            <person name="Li R."/>
            <person name="Bekaert M."/>
        </authorList>
    </citation>
    <scope>NUCLEOTIDE SEQUENCE [LARGE SCALE GENOMIC DNA]</scope>
    <source>
        <strain evidence="7">wild</strain>
    </source>
</reference>
<dbReference type="GO" id="GO:0005739">
    <property type="term" value="C:mitochondrion"/>
    <property type="evidence" value="ECO:0007669"/>
    <property type="project" value="UniProtKB-SubCell"/>
</dbReference>
<dbReference type="HAMAP" id="MF_01477">
    <property type="entry name" value="Iojap_RsfS"/>
    <property type="match status" value="1"/>
</dbReference>
<dbReference type="GO" id="GO:0043023">
    <property type="term" value="F:ribosomal large subunit binding"/>
    <property type="evidence" value="ECO:0007669"/>
    <property type="project" value="TreeGrafter"/>
</dbReference>
<comment type="subcellular location">
    <subcellularLocation>
        <location evidence="1">Mitochondrion</location>
    </subcellularLocation>
</comment>
<evidence type="ECO:0000256" key="1">
    <source>
        <dbReference type="ARBA" id="ARBA00004173"/>
    </source>
</evidence>
<dbReference type="OrthoDB" id="21330at2759"/>
<dbReference type="FunFam" id="3.30.460.10:FF:000018">
    <property type="entry name" value="Mitochondrial assembly of ribosomal large subunit 1"/>
    <property type="match status" value="1"/>
</dbReference>
<dbReference type="GO" id="GO:0017148">
    <property type="term" value="P:negative regulation of translation"/>
    <property type="evidence" value="ECO:0007669"/>
    <property type="project" value="TreeGrafter"/>
</dbReference>
<dbReference type="GO" id="GO:0090071">
    <property type="term" value="P:negative regulation of ribosome biogenesis"/>
    <property type="evidence" value="ECO:0007669"/>
    <property type="project" value="TreeGrafter"/>
</dbReference>
<evidence type="ECO:0000256" key="2">
    <source>
        <dbReference type="ARBA" id="ARBA00010574"/>
    </source>
</evidence>
<dbReference type="PANTHER" id="PTHR21043:SF0">
    <property type="entry name" value="MITOCHONDRIAL ASSEMBLY OF RIBOSOMAL LARGE SUBUNIT PROTEIN 1"/>
    <property type="match status" value="1"/>
</dbReference>
<dbReference type="AlphaFoldDB" id="A0A6J8DXK4"/>
<dbReference type="InterPro" id="IPR004394">
    <property type="entry name" value="Iojap/RsfS/C7orf30"/>
</dbReference>
<sequence>MNKRSSNEEERVLENWNWNINSDPGLGSLYDEMNKELSTIECKTGKKESQEKDYGISGNLTDERIEELTKSFNQTSTTVEVEDLSLEEVDDVQPKWVPPVELKRGRQGVFDVEEIVTVLRSSNARDICVIKMPDTLQISDYMVIATGISFRHCRSMTKDIQFIHKRKRSNKDSSLKVEGLDSENWLAFDLGNIILHLFTPETRELYDLESLWTLGEKYDDKCQEIEDEFGLQQTDLDWLKQLDLELTSDRKTS</sequence>
<keyword evidence="7" id="KW-1185">Reference proteome</keyword>
<keyword evidence="3" id="KW-0496">Mitochondrion</keyword>
<comment type="function">
    <text evidence="4">Required for normal mitochondrial ribosome function and mitochondrial translation. May play a role in ribosome biogenesis by preventing premature association of the 28S and 39S ribosomal subunits. Interacts with mitochondrial ribosomal protein uL14m (MRPL14), probably blocking formation of intersubunit bridge B8, preventing association of the 28S and 39S ribosomal subunits. Addition to isolated mitochondrial ribosomal subunits partially inhibits translation, probably by interfering with the association of the 28S and 39S ribosomal subunits and the formation of functional ribosomes. May also participate in the assembly and/or regulation of the stability of the large subunit of the mitochondrial ribosome. May function as a ribosomal silencing factor.</text>
</comment>
<name>A0A6J8DXK4_MYTCO</name>